<keyword evidence="7" id="KW-0256">Endoplasmic reticulum</keyword>
<evidence type="ECO:0000313" key="15">
    <source>
        <dbReference type="Proteomes" id="UP000092445"/>
    </source>
</evidence>
<evidence type="ECO:0000256" key="12">
    <source>
        <dbReference type="ARBA" id="ARBA00031129"/>
    </source>
</evidence>
<evidence type="ECO:0000256" key="1">
    <source>
        <dbReference type="ARBA" id="ARBA00003440"/>
    </source>
</evidence>
<evidence type="ECO:0000256" key="3">
    <source>
        <dbReference type="ARBA" id="ARBA00004269"/>
    </source>
</evidence>
<name>A0A1A9ZP23_GLOPL</name>
<evidence type="ECO:0000256" key="5">
    <source>
        <dbReference type="ARBA" id="ARBA00022553"/>
    </source>
</evidence>
<feature type="compositionally biased region" description="Polar residues" evidence="13">
    <location>
        <begin position="73"/>
        <end position="85"/>
    </location>
</feature>
<comment type="subcellular location">
    <subcellularLocation>
        <location evidence="2">Nucleus membrane</location>
        <topology evidence="2">Multi-pass membrane protein</topology>
    </subcellularLocation>
    <subcellularLocation>
        <location evidence="3">Rough endoplasmic reticulum membrane</location>
        <topology evidence="3">Multi-pass membrane protein</topology>
    </subcellularLocation>
</comment>
<feature type="compositionally biased region" description="Basic and acidic residues" evidence="13">
    <location>
        <begin position="94"/>
        <end position="104"/>
    </location>
</feature>
<keyword evidence="6" id="KW-0812">Transmembrane</keyword>
<evidence type="ECO:0000256" key="7">
    <source>
        <dbReference type="ARBA" id="ARBA00022824"/>
    </source>
</evidence>
<dbReference type="PANTHER" id="PTHR47464:SF2">
    <property type="entry name" value="MACOILIN"/>
    <property type="match status" value="1"/>
</dbReference>
<accession>A0A1A9ZP23</accession>
<dbReference type="Proteomes" id="UP000092445">
    <property type="component" value="Unassembled WGS sequence"/>
</dbReference>
<dbReference type="Pfam" id="PF09726">
    <property type="entry name" value="Macoilin"/>
    <property type="match status" value="1"/>
</dbReference>
<organism evidence="14 15">
    <name type="scientific">Glossina pallidipes</name>
    <name type="common">Tsetse fly</name>
    <dbReference type="NCBI Taxonomy" id="7398"/>
    <lineage>
        <taxon>Eukaryota</taxon>
        <taxon>Metazoa</taxon>
        <taxon>Ecdysozoa</taxon>
        <taxon>Arthropoda</taxon>
        <taxon>Hexapoda</taxon>
        <taxon>Insecta</taxon>
        <taxon>Pterygota</taxon>
        <taxon>Neoptera</taxon>
        <taxon>Endopterygota</taxon>
        <taxon>Diptera</taxon>
        <taxon>Brachycera</taxon>
        <taxon>Muscomorpha</taxon>
        <taxon>Hippoboscoidea</taxon>
        <taxon>Glossinidae</taxon>
        <taxon>Glossina</taxon>
    </lineage>
</organism>
<reference evidence="14" key="2">
    <citation type="submission" date="2020-05" db="UniProtKB">
        <authorList>
            <consortium name="EnsemblMetazoa"/>
        </authorList>
    </citation>
    <scope>IDENTIFICATION</scope>
    <source>
        <strain evidence="14">IAEA</strain>
    </source>
</reference>
<evidence type="ECO:0000256" key="8">
    <source>
        <dbReference type="ARBA" id="ARBA00022989"/>
    </source>
</evidence>
<evidence type="ECO:0000256" key="6">
    <source>
        <dbReference type="ARBA" id="ARBA00022692"/>
    </source>
</evidence>
<dbReference type="PANTHER" id="PTHR47464">
    <property type="entry name" value="MACOILIN"/>
    <property type="match status" value="1"/>
</dbReference>
<evidence type="ECO:0000256" key="9">
    <source>
        <dbReference type="ARBA" id="ARBA00023136"/>
    </source>
</evidence>
<keyword evidence="5" id="KW-0597">Phosphoprotein</keyword>
<dbReference type="EnsemblMetazoa" id="GPAI020585-RA">
    <property type="protein sequence ID" value="GPAI020585-PA"/>
    <property type="gene ID" value="GPAI020585"/>
</dbReference>
<protein>
    <recommendedName>
        <fullName evidence="4">Macoilin</fullName>
    </recommendedName>
    <alternativeName>
        <fullName evidence="12">Transmembrane protein 57</fullName>
    </alternativeName>
</protein>
<dbReference type="VEuPathDB" id="VectorBase:GPAI020585"/>
<proteinExistence type="predicted"/>
<keyword evidence="9" id="KW-0472">Membrane</keyword>
<comment type="function">
    <text evidence="1">Plays a role in the regulation of neuronal activity.</text>
</comment>
<evidence type="ECO:0000256" key="2">
    <source>
        <dbReference type="ARBA" id="ARBA00004232"/>
    </source>
</evidence>
<dbReference type="GO" id="GO:0031965">
    <property type="term" value="C:nuclear membrane"/>
    <property type="evidence" value="ECO:0007669"/>
    <property type="project" value="UniProtKB-SubCell"/>
</dbReference>
<dbReference type="InterPro" id="IPR019130">
    <property type="entry name" value="Macoilin"/>
</dbReference>
<keyword evidence="15" id="KW-1185">Reference proteome</keyword>
<dbReference type="GO" id="GO:0030867">
    <property type="term" value="C:rough endoplasmic reticulum membrane"/>
    <property type="evidence" value="ECO:0007669"/>
    <property type="project" value="UniProtKB-SubCell"/>
</dbReference>
<keyword evidence="10" id="KW-0325">Glycoprotein</keyword>
<dbReference type="GO" id="GO:0023041">
    <property type="term" value="P:neuronal signal transduction"/>
    <property type="evidence" value="ECO:0007669"/>
    <property type="project" value="InterPro"/>
</dbReference>
<reference evidence="15" key="1">
    <citation type="submission" date="2014-03" db="EMBL/GenBank/DDBJ databases">
        <authorList>
            <person name="Aksoy S."/>
            <person name="Warren W."/>
            <person name="Wilson R.K."/>
        </authorList>
    </citation>
    <scope>NUCLEOTIDE SEQUENCE [LARGE SCALE GENOMIC DNA]</scope>
    <source>
        <strain evidence="15">IAEA</strain>
    </source>
</reference>
<keyword evidence="11" id="KW-0539">Nucleus</keyword>
<dbReference type="AlphaFoldDB" id="A0A1A9ZP23"/>
<sequence length="104" mass="11688">MNALAASQDKNPTLEKNFPAETSVKLDLFSALGNAKRQLDIFETIPQLEVHTAIQSRQRIRPTPTFGPRRNSFVGSSPSSHNTVQEEPLPCTDFQRKEPFSFTE</sequence>
<evidence type="ECO:0000313" key="14">
    <source>
        <dbReference type="EnsemblMetazoa" id="GPAI020585-PA"/>
    </source>
</evidence>
<evidence type="ECO:0000256" key="13">
    <source>
        <dbReference type="SAM" id="MobiDB-lite"/>
    </source>
</evidence>
<evidence type="ECO:0000256" key="4">
    <source>
        <dbReference type="ARBA" id="ARBA00021882"/>
    </source>
</evidence>
<evidence type="ECO:0000256" key="11">
    <source>
        <dbReference type="ARBA" id="ARBA00023242"/>
    </source>
</evidence>
<feature type="region of interest" description="Disordered" evidence="13">
    <location>
        <begin position="55"/>
        <end position="104"/>
    </location>
</feature>
<keyword evidence="8" id="KW-1133">Transmembrane helix</keyword>
<evidence type="ECO:0000256" key="10">
    <source>
        <dbReference type="ARBA" id="ARBA00023180"/>
    </source>
</evidence>